<comment type="subcellular location">
    <subcellularLocation>
        <location evidence="1">Membrane</location>
        <topology evidence="1">Multi-pass membrane protein</topology>
    </subcellularLocation>
</comment>
<feature type="transmembrane region" description="Helical" evidence="5">
    <location>
        <begin position="62"/>
        <end position="84"/>
    </location>
</feature>
<dbReference type="InterPro" id="IPR032808">
    <property type="entry name" value="DoxX"/>
</dbReference>
<reference evidence="6" key="2">
    <citation type="submission" date="2022-01" db="EMBL/GenBank/DDBJ databases">
        <authorList>
            <person name="Zivanovic Y."/>
            <person name="Moreira D."/>
            <person name="Lopez-Garcia P."/>
        </authorList>
    </citation>
    <scope>NUCLEOTIDE SEQUENCE</scope>
    <source>
        <strain evidence="6">G9</strain>
    </source>
</reference>
<organism evidence="6 7">
    <name type="scientific">Candidatus Synechococcus calcipolaris G9</name>
    <dbReference type="NCBI Taxonomy" id="1497997"/>
    <lineage>
        <taxon>Bacteria</taxon>
        <taxon>Bacillati</taxon>
        <taxon>Cyanobacteriota</taxon>
        <taxon>Cyanophyceae</taxon>
        <taxon>Synechococcales</taxon>
        <taxon>Synechococcaceae</taxon>
        <taxon>Synechococcus</taxon>
    </lineage>
</organism>
<feature type="transmembrane region" description="Helical" evidence="5">
    <location>
        <begin position="118"/>
        <end position="139"/>
    </location>
</feature>
<evidence type="ECO:0000256" key="3">
    <source>
        <dbReference type="ARBA" id="ARBA00022989"/>
    </source>
</evidence>
<dbReference type="Proteomes" id="UP001154265">
    <property type="component" value="Unassembled WGS sequence"/>
</dbReference>
<evidence type="ECO:0000256" key="2">
    <source>
        <dbReference type="ARBA" id="ARBA00022692"/>
    </source>
</evidence>
<gene>
    <name evidence="6" type="ORF">L3556_12180</name>
</gene>
<evidence type="ECO:0000256" key="4">
    <source>
        <dbReference type="ARBA" id="ARBA00023136"/>
    </source>
</evidence>
<dbReference type="EMBL" id="JAKKUT010000002">
    <property type="protein sequence ID" value="MDG2991685.1"/>
    <property type="molecule type" value="Genomic_DNA"/>
</dbReference>
<dbReference type="Pfam" id="PF07681">
    <property type="entry name" value="DoxX"/>
    <property type="match status" value="1"/>
</dbReference>
<feature type="transmembrane region" description="Helical" evidence="5">
    <location>
        <begin position="91"/>
        <end position="112"/>
    </location>
</feature>
<keyword evidence="4 5" id="KW-0472">Membrane</keyword>
<dbReference type="RefSeq" id="WP_277867547.1">
    <property type="nucleotide sequence ID" value="NZ_JAKKUT010000002.1"/>
</dbReference>
<sequence>MTQRFGQPRLRPRDIVLAYTLLRIVLGLNFFNHGFVRLGNIPGFADSMVELFREADSFLPDALVWGPALFVPIIELISGFCITLGLATRPALIAGFSLMAMLMYGITLLQNWTTATSQLVYCLVFFILLAGHGFNRISIDRMIQQRQAKTRQAAPKIDS</sequence>
<keyword evidence="2 5" id="KW-0812">Transmembrane</keyword>
<evidence type="ECO:0000313" key="7">
    <source>
        <dbReference type="Proteomes" id="UP001154265"/>
    </source>
</evidence>
<evidence type="ECO:0000256" key="5">
    <source>
        <dbReference type="SAM" id="Phobius"/>
    </source>
</evidence>
<evidence type="ECO:0000313" key="6">
    <source>
        <dbReference type="EMBL" id="MDG2991685.1"/>
    </source>
</evidence>
<proteinExistence type="predicted"/>
<keyword evidence="3 5" id="KW-1133">Transmembrane helix</keyword>
<accession>A0ABT6F1J2</accession>
<feature type="transmembrane region" description="Helical" evidence="5">
    <location>
        <begin position="21"/>
        <end position="42"/>
    </location>
</feature>
<protein>
    <submittedName>
        <fullName evidence="6">DoxX family protein</fullName>
    </submittedName>
</protein>
<reference evidence="6" key="1">
    <citation type="journal article" date="2022" name="Genome Biol. Evol.">
        <title>A New Gene Family Diagnostic for Intracellular Biomineralization of Amorphous Ca Carbonates by Cyanobacteria.</title>
        <authorList>
            <person name="Benzerara K."/>
            <person name="Duprat E."/>
            <person name="Bitard-Feildel T."/>
            <person name="Caumes G."/>
            <person name="Cassier-Chauvat C."/>
            <person name="Chauvat F."/>
            <person name="Dezi M."/>
            <person name="Diop S.I."/>
            <person name="Gaschignard G."/>
            <person name="Gorgen S."/>
            <person name="Gugger M."/>
            <person name="Lopez-Garcia P."/>
            <person name="Millet M."/>
            <person name="Skouri-Panet F."/>
            <person name="Moreira D."/>
            <person name="Callebaut I."/>
        </authorList>
    </citation>
    <scope>NUCLEOTIDE SEQUENCE</scope>
    <source>
        <strain evidence="6">G9</strain>
    </source>
</reference>
<evidence type="ECO:0000256" key="1">
    <source>
        <dbReference type="ARBA" id="ARBA00004141"/>
    </source>
</evidence>
<comment type="caution">
    <text evidence="6">The sequence shown here is derived from an EMBL/GenBank/DDBJ whole genome shotgun (WGS) entry which is preliminary data.</text>
</comment>
<name>A0ABT6F1J2_9SYNE</name>
<keyword evidence="7" id="KW-1185">Reference proteome</keyword>